<dbReference type="CDD" id="cd12418">
    <property type="entry name" value="RRM_Aly_REF_like"/>
    <property type="match status" value="1"/>
</dbReference>
<dbReference type="Pfam" id="PF13865">
    <property type="entry name" value="FoP_duplication"/>
    <property type="match status" value="1"/>
</dbReference>
<dbReference type="PROSITE" id="PS50102">
    <property type="entry name" value="RRM"/>
    <property type="match status" value="1"/>
</dbReference>
<dbReference type="Pfam" id="PF00076">
    <property type="entry name" value="RRM_1"/>
    <property type="match status" value="1"/>
</dbReference>
<feature type="region of interest" description="Disordered" evidence="3">
    <location>
        <begin position="110"/>
        <end position="147"/>
    </location>
</feature>
<dbReference type="InterPro" id="IPR025715">
    <property type="entry name" value="FoP_C"/>
</dbReference>
<dbReference type="InterPro" id="IPR012677">
    <property type="entry name" value="Nucleotide-bd_a/b_plait_sf"/>
</dbReference>
<feature type="compositionally biased region" description="Low complexity" evidence="3">
    <location>
        <begin position="336"/>
        <end position="347"/>
    </location>
</feature>
<dbReference type="InterPro" id="IPR000504">
    <property type="entry name" value="RRM_dom"/>
</dbReference>
<dbReference type="InterPro" id="IPR051229">
    <property type="entry name" value="ALYREF_mRNA_export"/>
</dbReference>
<dbReference type="AlphaFoldDB" id="A0A5C6GG99"/>
<feature type="domain" description="RRM" evidence="4">
    <location>
        <begin position="182"/>
        <end position="259"/>
    </location>
</feature>
<reference evidence="6" key="1">
    <citation type="submission" date="2018-12" db="EMBL/GenBank/DDBJ databases">
        <title>The complete genome of Metarhizium rileyi, a key fungal pathogen of Lepidoptera.</title>
        <authorList>
            <person name="Binneck E."/>
            <person name="Lastra C.C.L."/>
            <person name="Sosa-Gomez D.R."/>
        </authorList>
    </citation>
    <scope>NUCLEOTIDE SEQUENCE [LARGE SCALE GENOMIC DNA]</scope>
    <source>
        <strain evidence="6">Cep018-CH2</strain>
    </source>
</reference>
<comment type="caution">
    <text evidence="5">The sequence shown here is derived from an EMBL/GenBank/DDBJ whole genome shotgun (WGS) entry which is preliminary data.</text>
</comment>
<evidence type="ECO:0000256" key="1">
    <source>
        <dbReference type="ARBA" id="ARBA00022884"/>
    </source>
</evidence>
<dbReference type="SUPFAM" id="SSF54928">
    <property type="entry name" value="RNA-binding domain, RBD"/>
    <property type="match status" value="1"/>
</dbReference>
<protein>
    <recommendedName>
        <fullName evidence="4">RRM domain-containing protein</fullName>
    </recommendedName>
</protein>
<name>A0A5C6GG99_METRR</name>
<evidence type="ECO:0000313" key="5">
    <source>
        <dbReference type="EMBL" id="TWU76822.1"/>
    </source>
</evidence>
<feature type="compositionally biased region" description="Basic and acidic residues" evidence="3">
    <location>
        <begin position="291"/>
        <end position="313"/>
    </location>
</feature>
<dbReference type="GO" id="GO:0005634">
    <property type="term" value="C:nucleus"/>
    <property type="evidence" value="ECO:0007669"/>
    <property type="project" value="TreeGrafter"/>
</dbReference>
<gene>
    <name evidence="5" type="ORF">ED733_005814</name>
</gene>
<organism evidence="5 6">
    <name type="scientific">Metarhizium rileyi (strain RCEF 4871)</name>
    <name type="common">Nomuraea rileyi</name>
    <dbReference type="NCBI Taxonomy" id="1649241"/>
    <lineage>
        <taxon>Eukaryota</taxon>
        <taxon>Fungi</taxon>
        <taxon>Dikarya</taxon>
        <taxon>Ascomycota</taxon>
        <taxon>Pezizomycotina</taxon>
        <taxon>Sordariomycetes</taxon>
        <taxon>Hypocreomycetidae</taxon>
        <taxon>Hypocreales</taxon>
        <taxon>Clavicipitaceae</taxon>
        <taxon>Metarhizium</taxon>
    </lineage>
</organism>
<dbReference type="SMART" id="SM01218">
    <property type="entry name" value="FoP_duplication"/>
    <property type="match status" value="1"/>
</dbReference>
<keyword evidence="1 2" id="KW-0694">RNA-binding</keyword>
<evidence type="ECO:0000256" key="2">
    <source>
        <dbReference type="PROSITE-ProRule" id="PRU00176"/>
    </source>
</evidence>
<dbReference type="EMBL" id="SBHS01000004">
    <property type="protein sequence ID" value="TWU76822.1"/>
    <property type="molecule type" value="Genomic_DNA"/>
</dbReference>
<dbReference type="PANTHER" id="PTHR19965">
    <property type="entry name" value="RNA AND EXPORT FACTOR BINDING PROTEIN"/>
    <property type="match status" value="1"/>
</dbReference>
<proteinExistence type="predicted"/>
<accession>A0A5C6GG99</accession>
<feature type="region of interest" description="Disordered" evidence="3">
    <location>
        <begin position="58"/>
        <end position="79"/>
    </location>
</feature>
<evidence type="ECO:0000256" key="3">
    <source>
        <dbReference type="SAM" id="MobiDB-lite"/>
    </source>
</evidence>
<evidence type="ECO:0000313" key="6">
    <source>
        <dbReference type="Proteomes" id="UP000317257"/>
    </source>
</evidence>
<sequence length="403" mass="44789">MALQPALLSMNMGLGLDRVLNPSSAVWGAPLGDNYSVVAQSSSIPIPLSLVNADPGDTTYPEAPFTPRSGLQKKNQSAPYPVLSKHRKELCFHCPSVTENMDRGLDEIIAEKRSSGPRNRRDGRDNRRRDRNNDFPRDGSTRNDRRNMDSEWVHDRYDESVFRRGPAPRRRRESPITEPKGSKLRVENIHYDLTEEDLDELFARIGRVAKLNLRYDRAGRSEGIAYVTYEHKEDAEEAVRQYDGANANGQPIRLTLLPARNPFDTAVMPSRPLSERVSAPGGSARSTSPRRRLEEEDVSRKGIDRYIPGERSRSPVSRRGGGRGGRRPGARREGGRNNNEGSRSGRGNPRGKKTQEELDAEMEDYFGGGGHDTAAAADEPRNGAAPRTEAPPAVAIDDVDMIE</sequence>
<dbReference type="SMART" id="SM00360">
    <property type="entry name" value="RRM"/>
    <property type="match status" value="1"/>
</dbReference>
<dbReference type="Gene3D" id="3.30.70.330">
    <property type="match status" value="1"/>
</dbReference>
<dbReference type="Proteomes" id="UP000317257">
    <property type="component" value="Unassembled WGS sequence"/>
</dbReference>
<dbReference type="PANTHER" id="PTHR19965:SF82">
    <property type="entry name" value="THO COMPLEX SUBUNIT 4"/>
    <property type="match status" value="1"/>
</dbReference>
<dbReference type="GO" id="GO:0003729">
    <property type="term" value="F:mRNA binding"/>
    <property type="evidence" value="ECO:0007669"/>
    <property type="project" value="TreeGrafter"/>
</dbReference>
<dbReference type="InterPro" id="IPR035979">
    <property type="entry name" value="RBD_domain_sf"/>
</dbReference>
<evidence type="ECO:0000259" key="4">
    <source>
        <dbReference type="PROSITE" id="PS50102"/>
    </source>
</evidence>
<feature type="compositionally biased region" description="Basic residues" evidence="3">
    <location>
        <begin position="320"/>
        <end position="329"/>
    </location>
</feature>
<feature type="region of interest" description="Disordered" evidence="3">
    <location>
        <begin position="263"/>
        <end position="403"/>
    </location>
</feature>